<dbReference type="Proteomes" id="UP000887320">
    <property type="component" value="Unassembled WGS sequence"/>
</dbReference>
<evidence type="ECO:0000313" key="2">
    <source>
        <dbReference type="EMBL" id="MCF0263338.1"/>
    </source>
</evidence>
<dbReference type="AlphaFoldDB" id="A0A8X8GIH1"/>
<organism evidence="2 3">
    <name type="scientific">Acinetobacter guillouiae</name>
    <name type="common">Acinetobacter genomosp. 11</name>
    <dbReference type="NCBI Taxonomy" id="106649"/>
    <lineage>
        <taxon>Bacteria</taxon>
        <taxon>Pseudomonadati</taxon>
        <taxon>Pseudomonadota</taxon>
        <taxon>Gammaproteobacteria</taxon>
        <taxon>Moraxellales</taxon>
        <taxon>Moraxellaceae</taxon>
        <taxon>Acinetobacter</taxon>
    </lineage>
</organism>
<dbReference type="EMBL" id="JAHWXT010000001">
    <property type="protein sequence ID" value="MCF0263338.1"/>
    <property type="molecule type" value="Genomic_DNA"/>
</dbReference>
<sequence length="259" mass="28501">MKKLKLAVLLSLSVISTQGFALCRYDLEGFLSDPYNSVTQKFPTASGQKLSYKILNTTNQLVYSANHSSLKMMNDAIIEGGLTLPQSGIVGFELNTDVIPTRLTNTRKDAKSYGILLQDKDKNVHSILVIYNNSSLLTDQDNIKNMVLILIMSTDPDTKEVKGLYSYTKPIEGISQQNIGIYLNQNSNQIGLIVNKNNLGYVTTLLSKPKDFTISSEAGFGGFEANSPYLNKTMSLELVTDKSKFTNTFPTGTKDPCGN</sequence>
<dbReference type="Pfam" id="PF16223">
    <property type="entry name" value="DUF4882"/>
    <property type="match status" value="1"/>
</dbReference>
<comment type="caution">
    <text evidence="2">The sequence shown here is derived from an EMBL/GenBank/DDBJ whole genome shotgun (WGS) entry which is preliminary data.</text>
</comment>
<reference evidence="2" key="1">
    <citation type="submission" date="2021-07" db="EMBL/GenBank/DDBJ databases">
        <authorList>
            <person name="Fernandez M."/>
            <person name="Pereira P."/>
            <person name="Torres Tejerizo G.A."/>
            <person name="Gonzalez P."/>
            <person name="Agostini E."/>
        </authorList>
    </citation>
    <scope>NUCLEOTIDE SEQUENCE</scope>
    <source>
        <strain evidence="2">SFC 500-1A</strain>
    </source>
</reference>
<feature type="signal peptide" evidence="1">
    <location>
        <begin position="1"/>
        <end position="21"/>
    </location>
</feature>
<protein>
    <submittedName>
        <fullName evidence="2">DUF4882 domain-containing protein</fullName>
    </submittedName>
</protein>
<proteinExistence type="predicted"/>
<evidence type="ECO:0000313" key="3">
    <source>
        <dbReference type="Proteomes" id="UP000887320"/>
    </source>
</evidence>
<keyword evidence="1" id="KW-0732">Signal</keyword>
<gene>
    <name evidence="2" type="ORF">KW868_02465</name>
</gene>
<dbReference type="RefSeq" id="WP_234622593.1">
    <property type="nucleotide sequence ID" value="NZ_JAHWXT010000001.1"/>
</dbReference>
<accession>A0A8X8GIH1</accession>
<name>A0A8X8GIH1_ACIGI</name>
<feature type="chain" id="PRO_5036498543" evidence="1">
    <location>
        <begin position="22"/>
        <end position="259"/>
    </location>
</feature>
<dbReference type="InterPro" id="IPR032620">
    <property type="entry name" value="DUF4882"/>
</dbReference>
<evidence type="ECO:0000256" key="1">
    <source>
        <dbReference type="SAM" id="SignalP"/>
    </source>
</evidence>